<protein>
    <recommendedName>
        <fullName evidence="12">Cobalamin biosynthesis protein</fullName>
    </recommendedName>
</protein>
<dbReference type="UniPathway" id="UPA00148"/>
<evidence type="ECO:0000256" key="3">
    <source>
        <dbReference type="ARBA" id="ARBA00006263"/>
    </source>
</evidence>
<keyword evidence="7 9" id="KW-1133">Transmembrane helix</keyword>
<feature type="transmembrane region" description="Helical" evidence="9">
    <location>
        <begin position="56"/>
        <end position="76"/>
    </location>
</feature>
<comment type="subcellular location">
    <subcellularLocation>
        <location evidence="1">Cell membrane</location>
        <topology evidence="1">Multi-pass membrane protein</topology>
    </subcellularLocation>
</comment>
<dbReference type="InterPro" id="IPR004485">
    <property type="entry name" value="Cobalamin_biosynth_CobD/CbiB"/>
</dbReference>
<dbReference type="AlphaFoldDB" id="A0A0A7EIU2"/>
<feature type="transmembrane region" description="Helical" evidence="9">
    <location>
        <begin position="164"/>
        <end position="187"/>
    </location>
</feature>
<dbReference type="PANTHER" id="PTHR34308:SF1">
    <property type="entry name" value="COBALAMIN BIOSYNTHESIS PROTEIN CBIB"/>
    <property type="match status" value="1"/>
</dbReference>
<keyword evidence="6 9" id="KW-0812">Transmembrane</keyword>
<evidence type="ECO:0000256" key="5">
    <source>
        <dbReference type="ARBA" id="ARBA00022573"/>
    </source>
</evidence>
<name>A0A0A7EIU2_9GAMM</name>
<gene>
    <name evidence="10" type="ORF">OM33_13270</name>
</gene>
<dbReference type="Pfam" id="PF03186">
    <property type="entry name" value="CobD_Cbib"/>
    <property type="match status" value="1"/>
</dbReference>
<dbReference type="STRING" id="1348114.OM33_13270"/>
<feature type="transmembrane region" description="Helical" evidence="9">
    <location>
        <begin position="7"/>
        <end position="29"/>
    </location>
</feature>
<evidence type="ECO:0000256" key="1">
    <source>
        <dbReference type="ARBA" id="ARBA00004651"/>
    </source>
</evidence>
<evidence type="ECO:0000256" key="6">
    <source>
        <dbReference type="ARBA" id="ARBA00022692"/>
    </source>
</evidence>
<dbReference type="OrthoDB" id="5586491at2"/>
<keyword evidence="5" id="KW-0169">Cobalamin biosynthesis</keyword>
<evidence type="ECO:0000256" key="9">
    <source>
        <dbReference type="SAM" id="Phobius"/>
    </source>
</evidence>
<evidence type="ECO:0008006" key="12">
    <source>
        <dbReference type="Google" id="ProtNLM"/>
    </source>
</evidence>
<evidence type="ECO:0000313" key="11">
    <source>
        <dbReference type="Proteomes" id="UP000030341"/>
    </source>
</evidence>
<dbReference type="GO" id="GO:0005886">
    <property type="term" value="C:plasma membrane"/>
    <property type="evidence" value="ECO:0007669"/>
    <property type="project" value="UniProtKB-SubCell"/>
</dbReference>
<organism evidence="10 11">
    <name type="scientific">Pseudoalteromonas piratica</name>
    <dbReference type="NCBI Taxonomy" id="1348114"/>
    <lineage>
        <taxon>Bacteria</taxon>
        <taxon>Pseudomonadati</taxon>
        <taxon>Pseudomonadota</taxon>
        <taxon>Gammaproteobacteria</taxon>
        <taxon>Alteromonadales</taxon>
        <taxon>Pseudoalteromonadaceae</taxon>
        <taxon>Pseudoalteromonas</taxon>
    </lineage>
</organism>
<dbReference type="Proteomes" id="UP000030341">
    <property type="component" value="Chromosome 1"/>
</dbReference>
<evidence type="ECO:0000256" key="8">
    <source>
        <dbReference type="ARBA" id="ARBA00023136"/>
    </source>
</evidence>
<dbReference type="EMBL" id="CP009888">
    <property type="protein sequence ID" value="AIY65981.1"/>
    <property type="molecule type" value="Genomic_DNA"/>
</dbReference>
<accession>A0A0A7EIU2</accession>
<dbReference type="HOGENOM" id="CLU_075301_0_0_6"/>
<keyword evidence="8 9" id="KW-0472">Membrane</keyword>
<evidence type="ECO:0000313" key="10">
    <source>
        <dbReference type="EMBL" id="AIY65981.1"/>
    </source>
</evidence>
<keyword evidence="11" id="KW-1185">Reference proteome</keyword>
<sequence length="317" mass="36086">MGFEPPLFSISAWSTLLLALITSFIFLPAEYHPTPLFRLLVSKLAKRIYDEKSSPYYQVFSSLFLTTLIVSCITVLSVGVISFAHFPIAFELLVLFLFISNPYNNPKLKRATWLLAQNQKPVVRDILSLCLRRDTANLSETGIIKAVIEYQSLTFVRQFFVPLLFYYGFGFMVTLVYCLITTCANAYSKATPLDSKFCLASRKIVDTLEYIPLRLFCLPLLLKPNTQSFKYLSLYVRNGYNKNSCFLLSCLAGYIDKQLGGPAYYQGIRYSKTRIGSKQLPKQDAIKSAKNALVFASLFWLFIILLLEVIYAATNHF</sequence>
<dbReference type="eggNOG" id="COG1270">
    <property type="taxonomic scope" value="Bacteria"/>
</dbReference>
<dbReference type="PANTHER" id="PTHR34308">
    <property type="entry name" value="COBALAMIN BIOSYNTHESIS PROTEIN CBIB"/>
    <property type="match status" value="1"/>
</dbReference>
<reference evidence="10 11" key="1">
    <citation type="submission" date="2014-11" db="EMBL/GenBank/DDBJ databases">
        <title>Complete Genome Sequence of Pseudoalteromonas sp. Strain OCN003 Isolated from Kaneohe Bay, Oahu, Hawaii.</title>
        <authorList>
            <person name="Beurmann S."/>
            <person name="Videau P."/>
            <person name="Ushijima B."/>
            <person name="Smith A.M."/>
            <person name="Aeby G.S."/>
            <person name="Callahan S.M."/>
            <person name="Belcaid M."/>
        </authorList>
    </citation>
    <scope>NUCLEOTIDE SEQUENCE [LARGE SCALE GENOMIC DNA]</scope>
    <source>
        <strain evidence="10 11">OCN003</strain>
    </source>
</reference>
<evidence type="ECO:0000256" key="2">
    <source>
        <dbReference type="ARBA" id="ARBA00004953"/>
    </source>
</evidence>
<comment type="pathway">
    <text evidence="2">Cofactor biosynthesis; adenosylcobalamin biosynthesis.</text>
</comment>
<dbReference type="RefSeq" id="WP_038642380.1">
    <property type="nucleotide sequence ID" value="NZ_CP009888.1"/>
</dbReference>
<proteinExistence type="inferred from homology"/>
<keyword evidence="4" id="KW-1003">Cell membrane</keyword>
<dbReference type="KEGG" id="pseo:OM33_13270"/>
<dbReference type="GO" id="GO:0048472">
    <property type="term" value="F:threonine-phosphate decarboxylase activity"/>
    <property type="evidence" value="ECO:0007669"/>
    <property type="project" value="InterPro"/>
</dbReference>
<comment type="similarity">
    <text evidence="3">Belongs to the CobD/CbiB family.</text>
</comment>
<feature type="transmembrane region" description="Helical" evidence="9">
    <location>
        <begin position="292"/>
        <end position="313"/>
    </location>
</feature>
<dbReference type="GO" id="GO:0009236">
    <property type="term" value="P:cobalamin biosynthetic process"/>
    <property type="evidence" value="ECO:0007669"/>
    <property type="project" value="UniProtKB-UniPathway"/>
</dbReference>
<feature type="transmembrane region" description="Helical" evidence="9">
    <location>
        <begin position="83"/>
        <end position="103"/>
    </location>
</feature>
<evidence type="ECO:0000256" key="7">
    <source>
        <dbReference type="ARBA" id="ARBA00022989"/>
    </source>
</evidence>
<evidence type="ECO:0000256" key="4">
    <source>
        <dbReference type="ARBA" id="ARBA00022475"/>
    </source>
</evidence>